<dbReference type="SUPFAM" id="SSF54631">
    <property type="entry name" value="CBS-domain pair"/>
    <property type="match status" value="1"/>
</dbReference>
<dbReference type="GO" id="GO:1990841">
    <property type="term" value="F:promoter-specific chromatin binding"/>
    <property type="evidence" value="ECO:0007669"/>
    <property type="project" value="TreeGrafter"/>
</dbReference>
<comment type="similarity">
    <text evidence="5">Belongs to the TAF10 family.</text>
</comment>
<dbReference type="InterPro" id="IPR000644">
    <property type="entry name" value="CBS_dom"/>
</dbReference>
<dbReference type="InterPro" id="IPR003923">
    <property type="entry name" value="TAF10"/>
</dbReference>
<dbReference type="InterPro" id="IPR046342">
    <property type="entry name" value="CBS_dom_sf"/>
</dbReference>
<evidence type="ECO:0000256" key="2">
    <source>
        <dbReference type="ARBA" id="ARBA00023015"/>
    </source>
</evidence>
<dbReference type="GO" id="GO:0000124">
    <property type="term" value="C:SAGA complex"/>
    <property type="evidence" value="ECO:0007669"/>
    <property type="project" value="TreeGrafter"/>
</dbReference>
<dbReference type="PRINTS" id="PR01443">
    <property type="entry name" value="TFIID30KDSUB"/>
</dbReference>
<feature type="domain" description="CBS" evidence="7">
    <location>
        <begin position="45"/>
        <end position="103"/>
    </location>
</feature>
<keyword evidence="6" id="KW-0129">CBS domain</keyword>
<dbReference type="GO" id="GO:0016251">
    <property type="term" value="F:RNA polymerase II general transcription initiation factor activity"/>
    <property type="evidence" value="ECO:0007669"/>
    <property type="project" value="TreeGrafter"/>
</dbReference>
<dbReference type="PANTHER" id="PTHR21242">
    <property type="entry name" value="TRANSCRIPTION INITIATION FACTOR TFIID SUBUNIT 10"/>
    <property type="match status" value="1"/>
</dbReference>
<dbReference type="CDD" id="cd07982">
    <property type="entry name" value="HFD_TAF10"/>
    <property type="match status" value="1"/>
</dbReference>
<dbReference type="PROSITE" id="PS51371">
    <property type="entry name" value="CBS"/>
    <property type="match status" value="1"/>
</dbReference>
<keyword evidence="3" id="KW-0804">Transcription</keyword>
<sequence>MSDTEMRDADASVIRAPRRAKAPKDAIKVPPAVKARWRDLTVAQLPHLPPASVAPSATLQAALQAARAHHGQCVLVVDDGQLRGYVDMIDLVAQETQGSLDDPVSSVQQPLAGTRRAPRFPTTYRVIHRGTPLAEVAAFLSGAPFALVTEAVPRRVESVITASDLERYAEVAQLDAPAAPIGSRPEEESRRDRSLVDVLQALDGYAPLIPDEVSDYYLERAGFQCDDVRLKRLLALATEKFVADIASDAFQYARIRTNVGPGRSSRPGAAGRDRTRTVLTMDDLSAALGEYGIDARRAETFR</sequence>
<dbReference type="GO" id="GO:0005669">
    <property type="term" value="C:transcription factor TFIID complex"/>
    <property type="evidence" value="ECO:0007669"/>
    <property type="project" value="TreeGrafter"/>
</dbReference>
<protein>
    <submittedName>
        <fullName evidence="8">Similar to S.cerevisiae protein TAF10 (Subunit (145 kDa) of TFIID and SAGA complexes)</fullName>
    </submittedName>
</protein>
<evidence type="ECO:0000256" key="4">
    <source>
        <dbReference type="ARBA" id="ARBA00023242"/>
    </source>
</evidence>
<dbReference type="OMA" id="MSASHAH"/>
<dbReference type="OrthoDB" id="154356at2759"/>
<dbReference type="VEuPathDB" id="FungiDB:MSYG_4150"/>
<dbReference type="PANTHER" id="PTHR21242:SF0">
    <property type="entry name" value="TRANSCRIPTION INITIATION FACTOR TFIID SUBUNIT 10"/>
    <property type="match status" value="1"/>
</dbReference>
<organism evidence="8 9">
    <name type="scientific">Malassezia sympodialis (strain ATCC 42132)</name>
    <name type="common">Atopic eczema-associated yeast</name>
    <dbReference type="NCBI Taxonomy" id="1230383"/>
    <lineage>
        <taxon>Eukaryota</taxon>
        <taxon>Fungi</taxon>
        <taxon>Dikarya</taxon>
        <taxon>Basidiomycota</taxon>
        <taxon>Ustilaginomycotina</taxon>
        <taxon>Malasseziomycetes</taxon>
        <taxon>Malasseziales</taxon>
        <taxon>Malasseziaceae</taxon>
        <taxon>Malassezia</taxon>
    </lineage>
</organism>
<evidence type="ECO:0000256" key="3">
    <source>
        <dbReference type="ARBA" id="ARBA00023163"/>
    </source>
</evidence>
<keyword evidence="2" id="KW-0805">Transcription regulation</keyword>
<evidence type="ECO:0000256" key="1">
    <source>
        <dbReference type="ARBA" id="ARBA00004123"/>
    </source>
</evidence>
<dbReference type="EMBL" id="LT671827">
    <property type="protein sequence ID" value="SHO79800.1"/>
    <property type="molecule type" value="Genomic_DNA"/>
</dbReference>
<evidence type="ECO:0000313" key="9">
    <source>
        <dbReference type="Proteomes" id="UP000186303"/>
    </source>
</evidence>
<evidence type="ECO:0000313" key="8">
    <source>
        <dbReference type="EMBL" id="SHO79800.1"/>
    </source>
</evidence>
<accession>A0A1M8ABK4</accession>
<dbReference type="AlphaFoldDB" id="A0A1M8ABK4"/>
<evidence type="ECO:0000256" key="5">
    <source>
        <dbReference type="ARBA" id="ARBA00025730"/>
    </source>
</evidence>
<keyword evidence="4" id="KW-0539">Nucleus</keyword>
<keyword evidence="9" id="KW-1185">Reference proteome</keyword>
<proteinExistence type="inferred from homology"/>
<evidence type="ECO:0000259" key="7">
    <source>
        <dbReference type="PROSITE" id="PS51371"/>
    </source>
</evidence>
<dbReference type="STRING" id="1230383.A0A1M8ABK4"/>
<dbReference type="Pfam" id="PF03540">
    <property type="entry name" value="TAF10"/>
    <property type="match status" value="1"/>
</dbReference>
<dbReference type="Pfam" id="PF00571">
    <property type="entry name" value="CBS"/>
    <property type="match status" value="1"/>
</dbReference>
<name>A0A1M8ABK4_MALS4</name>
<gene>
    <name evidence="8" type="ORF">MSYG_4150</name>
</gene>
<dbReference type="GO" id="GO:0006367">
    <property type="term" value="P:transcription initiation at RNA polymerase II promoter"/>
    <property type="evidence" value="ECO:0007669"/>
    <property type="project" value="TreeGrafter"/>
</dbReference>
<evidence type="ECO:0000256" key="6">
    <source>
        <dbReference type="PROSITE-ProRule" id="PRU00703"/>
    </source>
</evidence>
<dbReference type="Gene3D" id="3.10.580.10">
    <property type="entry name" value="CBS-domain"/>
    <property type="match status" value="1"/>
</dbReference>
<dbReference type="Proteomes" id="UP000186303">
    <property type="component" value="Chromosome 7"/>
</dbReference>
<reference evidence="9" key="1">
    <citation type="journal article" date="2017" name="Nucleic Acids Res.">
        <title>Proteogenomics produces comprehensive and highly accurate protein-coding gene annotation in a complete genome assembly of Malassezia sympodialis.</title>
        <authorList>
            <person name="Zhu Y."/>
            <person name="Engstroem P.G."/>
            <person name="Tellgren-Roth C."/>
            <person name="Baudo C.D."/>
            <person name="Kennell J.C."/>
            <person name="Sun S."/>
            <person name="Billmyre R.B."/>
            <person name="Schroeder M.S."/>
            <person name="Andersson A."/>
            <person name="Holm T."/>
            <person name="Sigurgeirsson B."/>
            <person name="Wu G."/>
            <person name="Sankaranarayanan S.R."/>
            <person name="Siddharthan R."/>
            <person name="Sanyal K."/>
            <person name="Lundeberg J."/>
            <person name="Nystedt B."/>
            <person name="Boekhout T."/>
            <person name="Dawson T.L. Jr."/>
            <person name="Heitman J."/>
            <person name="Scheynius A."/>
            <person name="Lehtioe J."/>
        </authorList>
    </citation>
    <scope>NUCLEOTIDE SEQUENCE [LARGE SCALE GENOMIC DNA]</scope>
    <source>
        <strain evidence="9">ATCC 42132</strain>
    </source>
</reference>
<comment type="subcellular location">
    <subcellularLocation>
        <location evidence="1">Nucleus</location>
    </subcellularLocation>
</comment>